<feature type="compositionally biased region" description="Basic and acidic residues" evidence="1">
    <location>
        <begin position="14"/>
        <end position="24"/>
    </location>
</feature>
<organism evidence="2">
    <name type="scientific">marine metagenome</name>
    <dbReference type="NCBI Taxonomy" id="408172"/>
    <lineage>
        <taxon>unclassified sequences</taxon>
        <taxon>metagenomes</taxon>
        <taxon>ecological metagenomes</taxon>
    </lineage>
</organism>
<sequence>MNSLYKSMTYAGQKEPKKVDKLAK</sequence>
<dbReference type="AlphaFoldDB" id="A0A381VL42"/>
<protein>
    <submittedName>
        <fullName evidence="2">Uncharacterized protein</fullName>
    </submittedName>
</protein>
<reference evidence="2" key="1">
    <citation type="submission" date="2018-05" db="EMBL/GenBank/DDBJ databases">
        <authorList>
            <person name="Lanie J.A."/>
            <person name="Ng W.-L."/>
            <person name="Kazmierczak K.M."/>
            <person name="Andrzejewski T.M."/>
            <person name="Davidsen T.M."/>
            <person name="Wayne K.J."/>
            <person name="Tettelin H."/>
            <person name="Glass J.I."/>
            <person name="Rusch D."/>
            <person name="Podicherti R."/>
            <person name="Tsui H.-C.T."/>
            <person name="Winkler M.E."/>
        </authorList>
    </citation>
    <scope>NUCLEOTIDE SEQUENCE</scope>
</reference>
<proteinExistence type="predicted"/>
<accession>A0A381VL42</accession>
<evidence type="ECO:0000256" key="1">
    <source>
        <dbReference type="SAM" id="MobiDB-lite"/>
    </source>
</evidence>
<evidence type="ECO:0000313" key="2">
    <source>
        <dbReference type="EMBL" id="SVA40761.1"/>
    </source>
</evidence>
<gene>
    <name evidence="2" type="ORF">METZ01_LOCUS93615</name>
</gene>
<name>A0A381VL42_9ZZZZ</name>
<feature type="region of interest" description="Disordered" evidence="1">
    <location>
        <begin position="1"/>
        <end position="24"/>
    </location>
</feature>
<dbReference type="EMBL" id="UINC01009073">
    <property type="protein sequence ID" value="SVA40761.1"/>
    <property type="molecule type" value="Genomic_DNA"/>
</dbReference>